<organism evidence="1 2">
    <name type="scientific">Methylocaldum szegediense</name>
    <dbReference type="NCBI Taxonomy" id="73780"/>
    <lineage>
        <taxon>Bacteria</taxon>
        <taxon>Pseudomonadati</taxon>
        <taxon>Pseudomonadota</taxon>
        <taxon>Gammaproteobacteria</taxon>
        <taxon>Methylococcales</taxon>
        <taxon>Methylococcaceae</taxon>
        <taxon>Methylocaldum</taxon>
    </lineage>
</organism>
<sequence length="302" mass="35497">MSSVPPTDLRWFKLSRYEACKRWSLETWLRVLKGRKFCYEFCDEKKRYLDEWPKNLEALLKSGELVDREEILRIEELLNTLRKSRGKKRILNEACQRLRGCGYFLDIFRDPQELLDEEPGLNQYVKFELGDQRTSVEPLSFTEAKRLSEVVHVAEFYMEPKYDIVSCVDRGFRNSPSQDEGRYGPMKVGVRITDPKEYEIYRKLLGYPSDITGDYKDVVLDSDFKRLSVDEVIGEKRRDLLPLDRIYLSVDPWADESVFIAEALACRRNLCVKSRMIVNPLSKKMRMGQLPVFECLNRGEMA</sequence>
<dbReference type="EMBL" id="OX458333">
    <property type="protein sequence ID" value="CAI8918410.1"/>
    <property type="molecule type" value="Genomic_DNA"/>
</dbReference>
<evidence type="ECO:0000313" key="2">
    <source>
        <dbReference type="Proteomes" id="UP001162030"/>
    </source>
</evidence>
<protein>
    <submittedName>
        <fullName evidence="1">Uncharacterized protein</fullName>
    </submittedName>
</protein>
<keyword evidence="2" id="KW-1185">Reference proteome</keyword>
<dbReference type="Proteomes" id="UP001162030">
    <property type="component" value="Chromosome"/>
</dbReference>
<gene>
    <name evidence="1" type="ORF">MSZNOR_3791</name>
</gene>
<evidence type="ECO:0000313" key="1">
    <source>
        <dbReference type="EMBL" id="CAI8918410.1"/>
    </source>
</evidence>
<reference evidence="1 2" key="1">
    <citation type="submission" date="2023-03" db="EMBL/GenBank/DDBJ databases">
        <authorList>
            <person name="Pearce D."/>
        </authorList>
    </citation>
    <scope>NUCLEOTIDE SEQUENCE [LARGE SCALE GENOMIC DNA]</scope>
    <source>
        <strain evidence="1">Msz</strain>
    </source>
</reference>
<name>A0ABM9I662_9GAMM</name>
<dbReference type="RefSeq" id="WP_026609328.1">
    <property type="nucleotide sequence ID" value="NZ_OX458333.1"/>
</dbReference>
<proteinExistence type="predicted"/>
<accession>A0ABM9I662</accession>